<reference evidence="4" key="1">
    <citation type="submission" date="2010-07" db="EMBL/GenBank/DDBJ databases">
        <title>The genome sequence of Gaeumannomyces graminis var. tritici strain R3-111a-1.</title>
        <authorList>
            <consortium name="The Broad Institute Genome Sequencing Platform"/>
            <person name="Ma L.-J."/>
            <person name="Dead R."/>
            <person name="Young S."/>
            <person name="Zeng Q."/>
            <person name="Koehrsen M."/>
            <person name="Alvarado L."/>
            <person name="Berlin A."/>
            <person name="Chapman S.B."/>
            <person name="Chen Z."/>
            <person name="Freedman E."/>
            <person name="Gellesch M."/>
            <person name="Goldberg J."/>
            <person name="Griggs A."/>
            <person name="Gujja S."/>
            <person name="Heilman E.R."/>
            <person name="Heiman D."/>
            <person name="Hepburn T."/>
            <person name="Howarth C."/>
            <person name="Jen D."/>
            <person name="Larson L."/>
            <person name="Mehta T."/>
            <person name="Neiman D."/>
            <person name="Pearson M."/>
            <person name="Roberts A."/>
            <person name="Saif S."/>
            <person name="Shea T."/>
            <person name="Shenoy N."/>
            <person name="Sisk P."/>
            <person name="Stolte C."/>
            <person name="Sykes S."/>
            <person name="Walk T."/>
            <person name="White J."/>
            <person name="Yandava C."/>
            <person name="Haas B."/>
            <person name="Nusbaum C."/>
            <person name="Birren B."/>
        </authorList>
    </citation>
    <scope>NUCLEOTIDE SEQUENCE [LARGE SCALE GENOMIC DNA]</scope>
    <source>
        <strain evidence="4">R3-111a-1</strain>
    </source>
</reference>
<dbReference type="AlphaFoldDB" id="J3PKL8"/>
<dbReference type="Proteomes" id="UP000006039">
    <property type="component" value="Unassembled WGS sequence"/>
</dbReference>
<name>J3PKL8_GAET3</name>
<dbReference type="VEuPathDB" id="FungiDB:GGTG_14081"/>
<reference evidence="3" key="4">
    <citation type="journal article" date="2015" name="G3 (Bethesda)">
        <title>Genome sequences of three phytopathogenic species of the Magnaporthaceae family of fungi.</title>
        <authorList>
            <person name="Okagaki L.H."/>
            <person name="Nunes C.C."/>
            <person name="Sailsbery J."/>
            <person name="Clay B."/>
            <person name="Brown D."/>
            <person name="John T."/>
            <person name="Oh Y."/>
            <person name="Young N."/>
            <person name="Fitzgerald M."/>
            <person name="Haas B.J."/>
            <person name="Zeng Q."/>
            <person name="Young S."/>
            <person name="Adiconis X."/>
            <person name="Fan L."/>
            <person name="Levin J.Z."/>
            <person name="Mitchell T.K."/>
            <person name="Okubara P.A."/>
            <person name="Farman M.L."/>
            <person name="Kohn L.M."/>
            <person name="Birren B."/>
            <person name="Ma L.-J."/>
            <person name="Dean R.A."/>
        </authorList>
    </citation>
    <scope>NUCLEOTIDE SEQUENCE</scope>
    <source>
        <strain evidence="3">R3-111a-1</strain>
    </source>
</reference>
<gene>
    <name evidence="3" type="primary">20354539</name>
    <name evidence="2" type="ORF">GGTG_14081</name>
</gene>
<dbReference type="HOGENOM" id="CLU_880125_0_0_1"/>
<accession>J3PKL8</accession>
<evidence type="ECO:0000313" key="2">
    <source>
        <dbReference type="EMBL" id="EJT68343.1"/>
    </source>
</evidence>
<proteinExistence type="predicted"/>
<reference evidence="2" key="2">
    <citation type="submission" date="2010-07" db="EMBL/GenBank/DDBJ databases">
        <authorList>
            <consortium name="The Broad Institute Genome Sequencing Platform"/>
            <consortium name="Broad Institute Genome Sequencing Center for Infectious Disease"/>
            <person name="Ma L.-J."/>
            <person name="Dead R."/>
            <person name="Young S."/>
            <person name="Zeng Q."/>
            <person name="Koehrsen M."/>
            <person name="Alvarado L."/>
            <person name="Berlin A."/>
            <person name="Chapman S.B."/>
            <person name="Chen Z."/>
            <person name="Freedman E."/>
            <person name="Gellesch M."/>
            <person name="Goldberg J."/>
            <person name="Griggs A."/>
            <person name="Gujja S."/>
            <person name="Heilman E.R."/>
            <person name="Heiman D."/>
            <person name="Hepburn T."/>
            <person name="Howarth C."/>
            <person name="Jen D."/>
            <person name="Larson L."/>
            <person name="Mehta T."/>
            <person name="Neiman D."/>
            <person name="Pearson M."/>
            <person name="Roberts A."/>
            <person name="Saif S."/>
            <person name="Shea T."/>
            <person name="Shenoy N."/>
            <person name="Sisk P."/>
            <person name="Stolte C."/>
            <person name="Sykes S."/>
            <person name="Walk T."/>
            <person name="White J."/>
            <person name="Yandava C."/>
            <person name="Haas B."/>
            <person name="Nusbaum C."/>
            <person name="Birren B."/>
        </authorList>
    </citation>
    <scope>NUCLEOTIDE SEQUENCE</scope>
    <source>
        <strain evidence="2">R3-111a-1</strain>
    </source>
</reference>
<evidence type="ECO:0000256" key="1">
    <source>
        <dbReference type="SAM" id="MobiDB-lite"/>
    </source>
</evidence>
<evidence type="ECO:0000313" key="3">
    <source>
        <dbReference type="EnsemblFungi" id="EJT68343"/>
    </source>
</evidence>
<organism evidence="2">
    <name type="scientific">Gaeumannomyces tritici (strain R3-111a-1)</name>
    <name type="common">Wheat and barley take-all root rot fungus</name>
    <name type="synonym">Gaeumannomyces graminis var. tritici</name>
    <dbReference type="NCBI Taxonomy" id="644352"/>
    <lineage>
        <taxon>Eukaryota</taxon>
        <taxon>Fungi</taxon>
        <taxon>Dikarya</taxon>
        <taxon>Ascomycota</taxon>
        <taxon>Pezizomycotina</taxon>
        <taxon>Sordariomycetes</taxon>
        <taxon>Sordariomycetidae</taxon>
        <taxon>Magnaporthales</taxon>
        <taxon>Magnaporthaceae</taxon>
        <taxon>Gaeumannomyces</taxon>
    </lineage>
</organism>
<dbReference type="GeneID" id="20354539"/>
<dbReference type="EnsemblFungi" id="EJT68343">
    <property type="protein sequence ID" value="EJT68343"/>
    <property type="gene ID" value="GGTG_14081"/>
</dbReference>
<evidence type="ECO:0000313" key="4">
    <source>
        <dbReference type="Proteomes" id="UP000006039"/>
    </source>
</evidence>
<dbReference type="EMBL" id="GL385519">
    <property type="protein sequence ID" value="EJT68343.1"/>
    <property type="molecule type" value="Genomic_DNA"/>
</dbReference>
<feature type="compositionally biased region" description="Polar residues" evidence="1">
    <location>
        <begin position="233"/>
        <end position="244"/>
    </location>
</feature>
<feature type="region of interest" description="Disordered" evidence="1">
    <location>
        <begin position="26"/>
        <end position="56"/>
    </location>
</feature>
<reference evidence="3" key="5">
    <citation type="submission" date="2018-04" db="UniProtKB">
        <authorList>
            <consortium name="EnsemblFungi"/>
        </authorList>
    </citation>
    <scope>IDENTIFICATION</scope>
    <source>
        <strain evidence="3">R3-111a-1</strain>
    </source>
</reference>
<feature type="region of interest" description="Disordered" evidence="1">
    <location>
        <begin position="91"/>
        <end position="114"/>
    </location>
</feature>
<reference evidence="2" key="3">
    <citation type="submission" date="2010-09" db="EMBL/GenBank/DDBJ databases">
        <title>Annotation of Gaeumannomyces graminis var. tritici R3-111a-1.</title>
        <authorList>
            <consortium name="The Broad Institute Genome Sequencing Platform"/>
            <person name="Ma L.-J."/>
            <person name="Dead R."/>
            <person name="Young S.K."/>
            <person name="Zeng Q."/>
            <person name="Gargeya S."/>
            <person name="Fitzgerald M."/>
            <person name="Haas B."/>
            <person name="Abouelleil A."/>
            <person name="Alvarado L."/>
            <person name="Arachchi H.M."/>
            <person name="Berlin A."/>
            <person name="Brown A."/>
            <person name="Chapman S.B."/>
            <person name="Chen Z."/>
            <person name="Dunbar C."/>
            <person name="Freedman E."/>
            <person name="Gearin G."/>
            <person name="Gellesch M."/>
            <person name="Goldberg J."/>
            <person name="Griggs A."/>
            <person name="Gujja S."/>
            <person name="Heiman D."/>
            <person name="Howarth C."/>
            <person name="Larson L."/>
            <person name="Lui A."/>
            <person name="MacDonald P.J.P."/>
            <person name="Mehta T."/>
            <person name="Montmayeur A."/>
            <person name="Murphy C."/>
            <person name="Neiman D."/>
            <person name="Pearson M."/>
            <person name="Priest M."/>
            <person name="Roberts A."/>
            <person name="Saif S."/>
            <person name="Shea T."/>
            <person name="Shenoy N."/>
            <person name="Sisk P."/>
            <person name="Stolte C."/>
            <person name="Sykes S."/>
            <person name="Yandava C."/>
            <person name="Wortman J."/>
            <person name="Nusbaum C."/>
            <person name="Birren B."/>
        </authorList>
    </citation>
    <scope>NUCLEOTIDE SEQUENCE</scope>
    <source>
        <strain evidence="2">R3-111a-1</strain>
    </source>
</reference>
<keyword evidence="4" id="KW-1185">Reference proteome</keyword>
<protein>
    <submittedName>
        <fullName evidence="2 3">Uncharacterized protein</fullName>
    </submittedName>
</protein>
<feature type="compositionally biased region" description="Basic and acidic residues" evidence="1">
    <location>
        <begin position="30"/>
        <end position="45"/>
    </location>
</feature>
<sequence>MGASRAPPGHEGLGLELELSKKLGWAGSELSRKGERRGGGRERGGTKKRRAATRTDGQIISSAAASAVASLAIHGGHHTRHITRRTPCALPRIDGQHRSSPQQAPTGPWAGRGGGKEVLSLGEVAKWCVGRAMGVAAAGWRSWEDQHTHAPSQEANWYLGGVGKRPCRGVRRVGRRWVFVRSGDSHFCARRAVETAPPGAGKERLAGARARAKGQKQGWAVGSGAAGSHHNRSCSTSAQLSTQPSTPPRSGDAGSEMPPRTPHGWRGVRLTSNEWAASSAGLLSSPGCPVSPAPGVPTQWPAASVPPVAAVHVIVP</sequence>
<dbReference type="RefSeq" id="XP_009230272.1">
    <property type="nucleotide sequence ID" value="XM_009232008.1"/>
</dbReference>
<feature type="region of interest" description="Disordered" evidence="1">
    <location>
        <begin position="210"/>
        <end position="267"/>
    </location>
</feature>